<gene>
    <name evidence="2" type="ordered locus">SVEN_3689</name>
</gene>
<organism evidence="2 3">
    <name type="scientific">Streptomyces venezuelae (strain ATCC 10712 / CBS 650.69 / DSM 40230 / JCM 4526 / NBRC 13096 / PD 04745)</name>
    <dbReference type="NCBI Taxonomy" id="953739"/>
    <lineage>
        <taxon>Bacteria</taxon>
        <taxon>Bacillati</taxon>
        <taxon>Actinomycetota</taxon>
        <taxon>Actinomycetes</taxon>
        <taxon>Kitasatosporales</taxon>
        <taxon>Streptomycetaceae</taxon>
        <taxon>Streptomyces</taxon>
    </lineage>
</organism>
<dbReference type="STRING" id="953739.SVEN_3689"/>
<reference evidence="2 3" key="1">
    <citation type="journal article" date="2011" name="BMC Genomics">
        <title>Genome-wide analysis of the role of GlnR in Streptomyces venezuelae provides new insights into global nitrogen regulation in actinomycetes.</title>
        <authorList>
            <person name="Pullan S.T."/>
            <person name="Bibb M.J."/>
            <person name="Merrick M."/>
        </authorList>
    </citation>
    <scope>NUCLEOTIDE SEQUENCE [LARGE SCALE GENOMIC DNA]</scope>
    <source>
        <strain evidence="2">ATCC 10712</strain>
    </source>
</reference>
<evidence type="ECO:0000313" key="2">
    <source>
        <dbReference type="EMBL" id="CCA56975.1"/>
    </source>
</evidence>
<dbReference type="AlphaFoldDB" id="F2RD79"/>
<dbReference type="Proteomes" id="UP000006854">
    <property type="component" value="Chromosome"/>
</dbReference>
<keyword evidence="3" id="KW-1185">Reference proteome</keyword>
<protein>
    <submittedName>
        <fullName evidence="2">Uncharacterized protein</fullName>
    </submittedName>
</protein>
<accession>F2RD79</accession>
<dbReference type="HOGENOM" id="CLU_3085450_0_0_11"/>
<proteinExistence type="predicted"/>
<evidence type="ECO:0000256" key="1">
    <source>
        <dbReference type="SAM" id="MobiDB-lite"/>
    </source>
</evidence>
<sequence>MTEADAGSTREATRGRRVPVSEWEGHEPEPLSSEEFEAVWGLARCQIAARPS</sequence>
<dbReference type="EMBL" id="FR845719">
    <property type="protein sequence ID" value="CCA56975.1"/>
    <property type="molecule type" value="Genomic_DNA"/>
</dbReference>
<feature type="region of interest" description="Disordered" evidence="1">
    <location>
        <begin position="1"/>
        <end position="32"/>
    </location>
</feature>
<dbReference type="KEGG" id="sve:SVEN_3689"/>
<name>F2RD79_STRVP</name>
<evidence type="ECO:0000313" key="3">
    <source>
        <dbReference type="Proteomes" id="UP000006854"/>
    </source>
</evidence>